<feature type="domain" description="Cadherin" evidence="19">
    <location>
        <begin position="1737"/>
        <end position="1850"/>
    </location>
</feature>
<dbReference type="FunFam" id="2.60.40.60:FF:000013">
    <property type="entry name" value="Cadherin EGF LAG seven-pass G-type receptor"/>
    <property type="match status" value="1"/>
</dbReference>
<dbReference type="SUPFAM" id="SSF49899">
    <property type="entry name" value="Concanavalin A-like lectins/glucanases"/>
    <property type="match status" value="1"/>
</dbReference>
<dbReference type="PROSITE" id="PS00022">
    <property type="entry name" value="EGF_1"/>
    <property type="match status" value="2"/>
</dbReference>
<feature type="domain" description="Cadherin" evidence="19">
    <location>
        <begin position="2566"/>
        <end position="2673"/>
    </location>
</feature>
<dbReference type="CDD" id="cd11304">
    <property type="entry name" value="Cadherin_repeat"/>
    <property type="match status" value="31"/>
</dbReference>
<dbReference type="PROSITE" id="PS50268">
    <property type="entry name" value="CADHERIN_2"/>
    <property type="match status" value="31"/>
</dbReference>
<feature type="disulfide bond" evidence="13">
    <location>
        <begin position="3938"/>
        <end position="3947"/>
    </location>
</feature>
<keyword evidence="4 16" id="KW-0732">Signal</keyword>
<feature type="signal peptide" evidence="16">
    <location>
        <begin position="1"/>
        <end position="20"/>
    </location>
</feature>
<feature type="domain" description="Cadherin" evidence="19">
    <location>
        <begin position="2674"/>
        <end position="2779"/>
    </location>
</feature>
<keyword evidence="2 13" id="KW-0245">EGF-like domain</keyword>
<dbReference type="PROSITE" id="PS50025">
    <property type="entry name" value="LAM_G_DOMAIN"/>
    <property type="match status" value="1"/>
</dbReference>
<feature type="domain" description="Cadherin" evidence="19">
    <location>
        <begin position="924"/>
        <end position="1030"/>
    </location>
</feature>
<feature type="domain" description="Cadherin" evidence="19">
    <location>
        <begin position="3433"/>
        <end position="3541"/>
    </location>
</feature>
<dbReference type="InterPro" id="IPR015919">
    <property type="entry name" value="Cadherin-like_sf"/>
</dbReference>
<evidence type="ECO:0000313" key="21">
    <source>
        <dbReference type="Proteomes" id="UP000472270"/>
    </source>
</evidence>
<dbReference type="SMART" id="SM00112">
    <property type="entry name" value="CA"/>
    <property type="match status" value="32"/>
</dbReference>
<evidence type="ECO:0000256" key="2">
    <source>
        <dbReference type="ARBA" id="ARBA00022536"/>
    </source>
</evidence>
<feature type="domain" description="Cadherin" evidence="19">
    <location>
        <begin position="2899"/>
        <end position="2980"/>
    </location>
</feature>
<dbReference type="FunFam" id="2.60.40.60:FF:000026">
    <property type="entry name" value="FAT atypical cadherin 1"/>
    <property type="match status" value="2"/>
</dbReference>
<reference evidence="20" key="2">
    <citation type="submission" date="2025-09" db="UniProtKB">
        <authorList>
            <consortium name="Ensembl"/>
        </authorList>
    </citation>
    <scope>IDENTIFICATION</scope>
</reference>
<feature type="domain" description="Cadherin" evidence="19">
    <location>
        <begin position="1851"/>
        <end position="1947"/>
    </location>
</feature>
<protein>
    <submittedName>
        <fullName evidence="20">Protocadherin Fat 3-like</fullName>
    </submittedName>
</protein>
<dbReference type="SUPFAM" id="SSF49313">
    <property type="entry name" value="Cadherin-like"/>
    <property type="match status" value="32"/>
</dbReference>
<dbReference type="PROSITE" id="PS01186">
    <property type="entry name" value="EGF_2"/>
    <property type="match status" value="1"/>
</dbReference>
<evidence type="ECO:0000256" key="15">
    <source>
        <dbReference type="SAM" id="Phobius"/>
    </source>
</evidence>
<dbReference type="Pfam" id="PF00028">
    <property type="entry name" value="Cadherin"/>
    <property type="match status" value="25"/>
</dbReference>
<dbReference type="SUPFAM" id="SSF57196">
    <property type="entry name" value="EGF/Laminin"/>
    <property type="match status" value="2"/>
</dbReference>
<feature type="domain" description="Cadherin" evidence="19">
    <location>
        <begin position="365"/>
        <end position="460"/>
    </location>
</feature>
<evidence type="ECO:0000256" key="3">
    <source>
        <dbReference type="ARBA" id="ARBA00022692"/>
    </source>
</evidence>
<feature type="domain" description="Cadherin" evidence="19">
    <location>
        <begin position="1948"/>
        <end position="2049"/>
    </location>
</feature>
<feature type="domain" description="Cadherin" evidence="19">
    <location>
        <begin position="1136"/>
        <end position="1272"/>
    </location>
</feature>
<dbReference type="FunFam" id="2.60.40.60:FF:000058">
    <property type="entry name" value="FAT atypical cadherin 3"/>
    <property type="match status" value="1"/>
</dbReference>
<dbReference type="Pfam" id="PF02210">
    <property type="entry name" value="Laminin_G_2"/>
    <property type="match status" value="1"/>
</dbReference>
<dbReference type="Gene3D" id="2.60.40.60">
    <property type="entry name" value="Cadherins"/>
    <property type="match status" value="32"/>
</dbReference>
<dbReference type="FunFam" id="2.60.40.60:FF:000051">
    <property type="entry name" value="FAT atypical cadherin 1"/>
    <property type="match status" value="1"/>
</dbReference>
<organism evidence="20 21">
    <name type="scientific">Sinocyclocheilus rhinocerous</name>
    <dbReference type="NCBI Taxonomy" id="307959"/>
    <lineage>
        <taxon>Eukaryota</taxon>
        <taxon>Metazoa</taxon>
        <taxon>Chordata</taxon>
        <taxon>Craniata</taxon>
        <taxon>Vertebrata</taxon>
        <taxon>Euteleostomi</taxon>
        <taxon>Actinopterygii</taxon>
        <taxon>Neopterygii</taxon>
        <taxon>Teleostei</taxon>
        <taxon>Ostariophysi</taxon>
        <taxon>Cypriniformes</taxon>
        <taxon>Cyprinidae</taxon>
        <taxon>Cyprininae</taxon>
        <taxon>Sinocyclocheilus</taxon>
    </lineage>
</organism>
<feature type="domain" description="Cadherin" evidence="19">
    <location>
        <begin position="2462"/>
        <end position="2565"/>
    </location>
</feature>
<dbReference type="FunFam" id="2.60.40.60:FF:000067">
    <property type="entry name" value="FAT atypical cadherin 1"/>
    <property type="match status" value="1"/>
</dbReference>
<dbReference type="GO" id="GO:0009653">
    <property type="term" value="P:anatomical structure morphogenesis"/>
    <property type="evidence" value="ECO:0007669"/>
    <property type="project" value="UniProtKB-ARBA"/>
</dbReference>
<dbReference type="InterPro" id="IPR001791">
    <property type="entry name" value="Laminin_G"/>
</dbReference>
<feature type="domain" description="Cadherin" evidence="19">
    <location>
        <begin position="3338"/>
        <end position="3398"/>
    </location>
</feature>
<feature type="domain" description="Cadherin" evidence="19">
    <location>
        <begin position="33"/>
        <end position="147"/>
    </location>
</feature>
<keyword evidence="7" id="KW-0130">Cell adhesion</keyword>
<dbReference type="FunFam" id="2.60.40.60:FF:000165">
    <property type="entry name" value="FAT atypical cadherin 3"/>
    <property type="match status" value="1"/>
</dbReference>
<dbReference type="FunFam" id="2.60.40.60:FF:000033">
    <property type="entry name" value="FAT atypical cadherin 1"/>
    <property type="match status" value="1"/>
</dbReference>
<feature type="region of interest" description="Disordered" evidence="14">
    <location>
        <begin position="4136"/>
        <end position="4206"/>
    </location>
</feature>
<evidence type="ECO:0000256" key="14">
    <source>
        <dbReference type="SAM" id="MobiDB-lite"/>
    </source>
</evidence>
<dbReference type="FunFam" id="2.60.40.60:FF:000080">
    <property type="entry name" value="FAT atypical cadherin 1"/>
    <property type="match status" value="1"/>
</dbReference>
<dbReference type="GO" id="GO:0005886">
    <property type="term" value="C:plasma membrane"/>
    <property type="evidence" value="ECO:0007669"/>
    <property type="project" value="InterPro"/>
</dbReference>
<dbReference type="FunFam" id="2.60.40.60:FF:000015">
    <property type="entry name" value="FAT atypical cadherin 1"/>
    <property type="match status" value="2"/>
</dbReference>
<dbReference type="CDD" id="cd00054">
    <property type="entry name" value="EGF_CA"/>
    <property type="match status" value="2"/>
</dbReference>
<dbReference type="SMART" id="SM00179">
    <property type="entry name" value="EGF_CA"/>
    <property type="match status" value="2"/>
</dbReference>
<evidence type="ECO:0000256" key="6">
    <source>
        <dbReference type="ARBA" id="ARBA00022837"/>
    </source>
</evidence>
<evidence type="ECO:0000256" key="4">
    <source>
        <dbReference type="ARBA" id="ARBA00022729"/>
    </source>
</evidence>
<feature type="domain" description="Cadherin" evidence="19">
    <location>
        <begin position="3080"/>
        <end position="3185"/>
    </location>
</feature>
<feature type="domain" description="Cadherin" evidence="19">
    <location>
        <begin position="819"/>
        <end position="923"/>
    </location>
</feature>
<feature type="disulfide bond" evidence="13">
    <location>
        <begin position="3919"/>
        <end position="3936"/>
    </location>
</feature>
<evidence type="ECO:0000259" key="19">
    <source>
        <dbReference type="PROSITE" id="PS50268"/>
    </source>
</evidence>
<dbReference type="Gene3D" id="2.60.120.200">
    <property type="match status" value="1"/>
</dbReference>
<dbReference type="PROSITE" id="PS01187">
    <property type="entry name" value="EGF_CA"/>
    <property type="match status" value="1"/>
</dbReference>
<evidence type="ECO:0000256" key="16">
    <source>
        <dbReference type="SAM" id="SignalP"/>
    </source>
</evidence>
<feature type="disulfide bond" evidence="13">
    <location>
        <begin position="3977"/>
        <end position="3986"/>
    </location>
</feature>
<feature type="domain" description="Cadherin" evidence="19">
    <location>
        <begin position="148"/>
        <end position="255"/>
    </location>
</feature>
<accession>A0A673KD81</accession>
<feature type="domain" description="Cadherin" evidence="19">
    <location>
        <begin position="461"/>
        <end position="566"/>
    </location>
</feature>
<evidence type="ECO:0000259" key="18">
    <source>
        <dbReference type="PROSITE" id="PS50026"/>
    </source>
</evidence>
<gene>
    <name evidence="20" type="primary">LOC107720543</name>
</gene>
<keyword evidence="10 13" id="KW-1015">Disulfide bond</keyword>
<dbReference type="FunFam" id="2.60.40.60:FF:000041">
    <property type="entry name" value="FAT atypical cadherin 1"/>
    <property type="match status" value="1"/>
</dbReference>
<dbReference type="FunFam" id="2.60.40.60:FF:000066">
    <property type="entry name" value="FAT atypical cadherin 1"/>
    <property type="match status" value="1"/>
</dbReference>
<evidence type="ECO:0000256" key="9">
    <source>
        <dbReference type="ARBA" id="ARBA00023136"/>
    </source>
</evidence>
<dbReference type="FunFam" id="2.60.40.60:FF:000065">
    <property type="entry name" value="FAT atypical cadherin 1"/>
    <property type="match status" value="1"/>
</dbReference>
<evidence type="ECO:0000313" key="20">
    <source>
        <dbReference type="Ensembl" id="ENSSRHP00000061045.1"/>
    </source>
</evidence>
<feature type="domain" description="Cadherin" evidence="19">
    <location>
        <begin position="1031"/>
        <end position="1135"/>
    </location>
</feature>
<dbReference type="Gene3D" id="2.10.25.10">
    <property type="entry name" value="Laminin"/>
    <property type="match status" value="2"/>
</dbReference>
<evidence type="ECO:0000256" key="12">
    <source>
        <dbReference type="PROSITE-ProRule" id="PRU00043"/>
    </source>
</evidence>
<keyword evidence="21" id="KW-1185">Reference proteome</keyword>
<feature type="domain" description="Cadherin" evidence="19">
    <location>
        <begin position="1428"/>
        <end position="1533"/>
    </location>
</feature>
<dbReference type="SMART" id="SM00282">
    <property type="entry name" value="LamG"/>
    <property type="match status" value="1"/>
</dbReference>
<feature type="transmembrane region" description="Helical" evidence="15">
    <location>
        <begin position="3752"/>
        <end position="3772"/>
    </location>
</feature>
<comment type="caution">
    <text evidence="13">Lacks conserved residue(s) required for the propagation of feature annotation.</text>
</comment>
<feature type="chain" id="PRO_5025472880" evidence="16">
    <location>
        <begin position="21"/>
        <end position="4206"/>
    </location>
</feature>
<feature type="domain" description="Cadherin" evidence="19">
    <location>
        <begin position="2253"/>
        <end position="2359"/>
    </location>
</feature>
<keyword evidence="8 15" id="KW-1133">Transmembrane helix</keyword>
<dbReference type="PANTHER" id="PTHR24026:SF49">
    <property type="entry name" value="PROTOCADHERIN FAT 3"/>
    <property type="match status" value="1"/>
</dbReference>
<dbReference type="InterPro" id="IPR020894">
    <property type="entry name" value="Cadherin_CS"/>
</dbReference>
<feature type="domain" description="Cadherin" evidence="19">
    <location>
        <begin position="3186"/>
        <end position="3337"/>
    </location>
</feature>
<name>A0A673KD81_9TELE</name>
<dbReference type="FunFam" id="2.60.40.60:FF:000021">
    <property type="entry name" value="FAT atypical cadherin 1"/>
    <property type="match status" value="2"/>
</dbReference>
<evidence type="ECO:0000256" key="10">
    <source>
        <dbReference type="ARBA" id="ARBA00023157"/>
    </source>
</evidence>
<feature type="domain" description="Cadherin" evidence="19">
    <location>
        <begin position="2985"/>
        <end position="3079"/>
    </location>
</feature>
<feature type="domain" description="Cadherin" evidence="19">
    <location>
        <begin position="714"/>
        <end position="818"/>
    </location>
</feature>
<dbReference type="InterPro" id="IPR001881">
    <property type="entry name" value="EGF-like_Ca-bd_dom"/>
</dbReference>
<evidence type="ECO:0000256" key="1">
    <source>
        <dbReference type="ARBA" id="ARBA00004479"/>
    </source>
</evidence>
<dbReference type="FunFam" id="2.60.40.60:FF:000035">
    <property type="entry name" value="Protocadherin Fat 3"/>
    <property type="match status" value="1"/>
</dbReference>
<feature type="domain" description="Cadherin" evidence="19">
    <location>
        <begin position="1639"/>
        <end position="1736"/>
    </location>
</feature>
<feature type="domain" description="Cadherin" evidence="19">
    <location>
        <begin position="2050"/>
        <end position="2151"/>
    </location>
</feature>
<evidence type="ECO:0000256" key="7">
    <source>
        <dbReference type="ARBA" id="ARBA00022889"/>
    </source>
</evidence>
<feature type="transmembrane region" description="Helical" evidence="15">
    <location>
        <begin position="4009"/>
        <end position="4029"/>
    </location>
</feature>
<feature type="domain" description="Cadherin" evidence="19">
    <location>
        <begin position="2780"/>
        <end position="2898"/>
    </location>
</feature>
<feature type="domain" description="EGF-like" evidence="18">
    <location>
        <begin position="3910"/>
        <end position="3948"/>
    </location>
</feature>
<feature type="domain" description="Cadherin" evidence="19">
    <location>
        <begin position="2152"/>
        <end position="2252"/>
    </location>
</feature>
<dbReference type="InterPro" id="IPR000742">
    <property type="entry name" value="EGF"/>
</dbReference>
<dbReference type="FunFam" id="2.60.40.60:FF:000053">
    <property type="entry name" value="FAT atypical cadherin 3"/>
    <property type="match status" value="1"/>
</dbReference>
<keyword evidence="3 15" id="KW-0812">Transmembrane</keyword>
<dbReference type="PRINTS" id="PR00205">
    <property type="entry name" value="CADHERIN"/>
</dbReference>
<dbReference type="InterPro" id="IPR018097">
    <property type="entry name" value="EGF_Ca-bd_CS"/>
</dbReference>
<dbReference type="PROSITE" id="PS00232">
    <property type="entry name" value="CADHERIN_1"/>
    <property type="match status" value="12"/>
</dbReference>
<dbReference type="SMART" id="SM00181">
    <property type="entry name" value="EGF"/>
    <property type="match status" value="2"/>
</dbReference>
<reference evidence="20" key="1">
    <citation type="submission" date="2025-08" db="UniProtKB">
        <authorList>
            <consortium name="Ensembl"/>
        </authorList>
    </citation>
    <scope>IDENTIFICATION</scope>
</reference>
<proteinExistence type="predicted"/>
<dbReference type="FunFam" id="2.60.40.60:FF:000052">
    <property type="entry name" value="FAT atypical cadherin 1"/>
    <property type="match status" value="1"/>
</dbReference>
<dbReference type="GO" id="GO:0005509">
    <property type="term" value="F:calcium ion binding"/>
    <property type="evidence" value="ECO:0007669"/>
    <property type="project" value="UniProtKB-UniRule"/>
</dbReference>
<dbReference type="InterPro" id="IPR002126">
    <property type="entry name" value="Cadherin-like_dom"/>
</dbReference>
<dbReference type="InterPro" id="IPR000152">
    <property type="entry name" value="EGF-type_Asp/Asn_hydroxyl_site"/>
</dbReference>
<dbReference type="FunFam" id="2.60.40.60:FF:000061">
    <property type="entry name" value="FAT atypical cadherin 3"/>
    <property type="match status" value="2"/>
</dbReference>
<dbReference type="FunFam" id="2.60.40.60:FF:000059">
    <property type="entry name" value="FAT atypical cadherin 3"/>
    <property type="match status" value="1"/>
</dbReference>
<feature type="domain" description="Laminin G" evidence="17">
    <location>
        <begin position="3720"/>
        <end position="3907"/>
    </location>
</feature>
<feature type="compositionally biased region" description="Low complexity" evidence="14">
    <location>
        <begin position="4136"/>
        <end position="4145"/>
    </location>
</feature>
<dbReference type="GO" id="GO:0007156">
    <property type="term" value="P:homophilic cell adhesion via plasma membrane adhesion molecules"/>
    <property type="evidence" value="ECO:0007669"/>
    <property type="project" value="InterPro"/>
</dbReference>
<evidence type="ECO:0000259" key="17">
    <source>
        <dbReference type="PROSITE" id="PS50025"/>
    </source>
</evidence>
<comment type="subcellular location">
    <subcellularLocation>
        <location evidence="1">Membrane</location>
        <topology evidence="1">Single-pass type I membrane protein</topology>
    </subcellularLocation>
</comment>
<dbReference type="FunFam" id="2.60.40.60:FF:000039">
    <property type="entry name" value="FAT atypical cadherin 3"/>
    <property type="match status" value="1"/>
</dbReference>
<evidence type="ECO:0000256" key="13">
    <source>
        <dbReference type="PROSITE-ProRule" id="PRU00076"/>
    </source>
</evidence>
<feature type="domain" description="Cadherin" evidence="19">
    <location>
        <begin position="1534"/>
        <end position="1638"/>
    </location>
</feature>
<dbReference type="PROSITE" id="PS00010">
    <property type="entry name" value="ASX_HYDROXYL"/>
    <property type="match status" value="1"/>
</dbReference>
<evidence type="ECO:0000256" key="8">
    <source>
        <dbReference type="ARBA" id="ARBA00022989"/>
    </source>
</evidence>
<feature type="domain" description="Cadherin" evidence="19">
    <location>
        <begin position="580"/>
        <end position="669"/>
    </location>
</feature>
<dbReference type="FunFam" id="2.60.40.60:FF:000032">
    <property type="entry name" value="FAT atypical cadherin 1"/>
    <property type="match status" value="1"/>
</dbReference>
<dbReference type="InterPro" id="IPR013320">
    <property type="entry name" value="ConA-like_dom_sf"/>
</dbReference>
<keyword evidence="11" id="KW-0325">Glycoprotein</keyword>
<dbReference type="PANTHER" id="PTHR24026">
    <property type="entry name" value="FAT ATYPICAL CADHERIN-RELATED"/>
    <property type="match status" value="1"/>
</dbReference>
<keyword evidence="5" id="KW-0677">Repeat</keyword>
<feature type="domain" description="Cadherin" evidence="19">
    <location>
        <begin position="1331"/>
        <end position="1427"/>
    </location>
</feature>
<feature type="domain" description="EGF-like" evidence="18">
    <location>
        <begin position="3951"/>
        <end position="3987"/>
    </location>
</feature>
<dbReference type="FunFam" id="2.60.40.60:FF:000084">
    <property type="entry name" value="FAT atypical cadherin 3"/>
    <property type="match status" value="1"/>
</dbReference>
<evidence type="ECO:0000256" key="11">
    <source>
        <dbReference type="ARBA" id="ARBA00023180"/>
    </source>
</evidence>
<feature type="domain" description="Cadherin" evidence="19">
    <location>
        <begin position="2360"/>
        <end position="2461"/>
    </location>
</feature>
<sequence length="4206" mass="462479">MRICLTSFSLLLLHLLPCLGQLQEPGSSSFQFTASIYNATIYENSAARTYIRTEVKMGIPLSKFGPLDIKYSIESGDDEGLFQAEEFVLGDFCFLRIQTNGGSTAILNREVQNNYTLTVRATGLGGLEAYVTVNVQIMDMNDLRPLFSPTSYAIDISESSPLGASVAQVTATDADIGANGEFYYFFKKDVEEFAVHPTSGVVSLTAKLNADKNGRFDLEVLAVDRGMKVYGNSGISSTAKLVISVVRINEFAPTLTAVARYPLISDKEPVYATVTVEDLDEGPNGEIEWVAIIAGDPQEQFVFDRAPLVNEYKLKMSEPVNWDTFPYGCNLTFQAKDRGTPPRLSNTQSVKLLVKKPQSVQVSFEKKIYKTSIIEIAPLGTIIETVRISPRPPVVSYALSLTSDSIYFIINPLTGVISTAQQFTTLKQELFNLEVMETVSGMTAKVQITVEDANDNYPVFISTSYKVSINESIPTGTVILTISAVDDDKGDNGCITYSIASLQPLPFIINQNTGELTTSKELDFESSLETYVFAVRASDWGSPYRRESEVNVTVQVLNINDNQPLFERVSCKGTIGCDFPVGQTIIIMSAIDIDELGLVKYKILSGNEQDVFTLNSDSGMLSLKRPLSSMSVKNEQFSLKIAASDGELLSAPTFVNISVVRGRMPARSFNCRDTKVAQKLAEKLLKRATAISKSKVEEGYTDLFSVNRQTPQFESFPSDIVVREDMPVGASVLQVNTNDGDTGFNGRILHAISDGNIDSCFNIGMESGLIYIYQPLDREQSDRYLLNITIYDLGVPQRSSWRLLTVNIDDVNDNSPKFSLKSYTAIIPENAAIGTEVIKVTASDEDLGQNGEISYTLLTNTPLFAITSETGSVYVSSLLDRESVSDFTLKIQVRDKAERGNQMFSETTLRVYLEDVNDCAPMFIPRSYSCHVLEDLPIGAVIAWLQTQDPDIGSGGWVRYSLPNDFNETFKIHPESGAIKVAKDLDYEKQQFYNLSVVAEDLGFPVKLRSESYLEVEVIDVNENLNEPYFSEFAVRGTVKENSRHGTSVLQVTAQDDDKGRDGVIRYSIKARSGLGRFSIDEETGMIYTTGSLDCETQDSYWLTVYATDRGVVPLSASIEVFIQVEDVNDNAPLTSEPVYHPYVMENSLKDMSVVRIQAQDPDVTASDSRLMYRITAGNPQNFFSIDSNTGNKKRSIFIYFLQSTVWVIVHVQDENDNTPEFKESVYRISLPERDRNKRGDPVYRVFAYDRDEGSNADLTYSIVDGNDDGKFVIDAKTAMVSSRKMVTAGGYDILTIKATDTGALQKWSTARLHVEWIRKPVPSPLALRFTAAIYNFTVAENAKVYESVGVVSVWQTETPLWFDIIGNYDGPFDIQRGMRTIIIARPLDAETQSLYNMTVQVTDGTNTATTQIYIKVLDSNDNSPIFSERTYEVSVSEDTPADTEVLRVRARDKDERSKLSYSIHGSVDPASMRMFRINPGTGVMYTADRLDYEIRTQHILTIMVKDQEFPYYRDLARIIVTLEDANDQPPFFTRTIYDSTVFESSPPGTSSLQVITLDRDSGRNGEIVYSIVAGNTGGIFGVDPLSGIISVARELDLTTVGFYTLTVRATDGGTPALSSTTTARIAISLSDFSSPKFAQQEYQAEITENVAIGTFVILVCAISRTTLIYDIIQGNDEKRFKINCYTGVITTQRNFDFEMTSSYMLVIQAVNMAGIASSVTVCIQVVDENDNPPAFQELTYTGTISEAAPINSVVISEDGKPLVIEATDADKNHNALLVFQIVEDTAKLFFTVDSGTGSVRTIAKLDYETFSAFYFSVNVRDSGRPQLTAEKPAKVLIRVVNINDSPPQFSQEAYDTVLLLPTYVGVEVLRVEATDPDMTTDLMYSLADSNLEHYEMDSSSGILTVKNNKLSKDRYRFNVKVSDGRYFCTALVTVLVREAMDSGLLFSQTTYSSSVLENSVNITTVSIVNAVGNRLNEPLKYTLLNAGTRFTIHPTSGVIQTTEAPFDREQQELYELVVEASREYDQLRVARVTVKVEVEDVNDNAPEFLGLPYYATVQVDAEPGSSIFQVSATDLDKGINGAVYYELKEDHPHFEVNKLTGELTLKRAFDADLSNVEYPLVVLARDAGYPSLFTVVELPVTVVNKAMPVFDKSFYGISVREDIAVSTPILCINASSPEGQNIIYTIVEGDPSFQFDIGFDSGVISVIYPLDYETTPYYRLTIRSTDTLTGARSEVDVDIVVVDVNDNAPAFRNASYTTTLPENSMIGSSVIQLWATDKDSEKNSVISYQILSDGFNSTDYFHIDSTSGLVLTACFLDYELTPSFSFIVRATDNGSPSQSSEVTVTVLVSDVNDNPPSFSQPLYEAFVSELAPRGHIVTCVQASDSDSSDAKSLRYSILSGDEKMNFIIDSQTGVIYLSSQRRQGIRPAYNLNVSVSDGVFTNTAQVNIRVMGANLYSPVFSQRFYLAEVRENAPAGTKVIQVRATDDDSGIFGQIMYSFINDLGKTQFYIGADGLITTAQKLDRENPINRDIVLTVMALDGGGRASFCTVRVILADENDNAPRFRAMEYRVSIKANVPMGSLVTQIQAQDPDSGDNGRVSYSLYSEARLPLVDVLEIEPDSGWMVTKGSMAHLRGTVLSFFVKATDGGVPAKHSLVSAFIHVLPPDANVPSFTQPQYSYTVPEDTPVGTVLGSVYLSPGQTAFFSVVNGETGESNQGGTFLVERETGLLRLVNPLDYELINIYRFKVAATMRQALVESMSVVDVEVKVLDVNDNKPLFETSSYVAMVMEGMPRGTRVIQVRALDPDWGSNGQVNYSLGPTLNQEQDKASGSKSAAGAMFVIDSKTGWITTLGDLDHEMCPSYTFNVVASDLGEGVSLSSTAVVTVAIADVNDNPPTFEREYYRGAVRESDLLGEVVSVLSTRDGDSSDQNRLVSFHITGGNPKGVFALAPVQGEWKVFVKRPLDREEQDRYLLNITASDGLFVTRIGVEVTVMDSNDNRSFGMQIGVNAEIQYSLFGIGVEDFYMDANTGELKTASLLDRERTAGYKLIAQATDGGGLFCRSEISLTILDVNDNAPSFAFTRFMASVYENAAPKALLTRLRANDPDEGLNRKIVYSLVDSAGGMFSTDPSAGVVILEKPLDREVQDSYQIRIKATDRAGGDGSLSTEVDLTIMVLDVNDNPPVFQKQDYVVTVPEDVTVGTEVLRVFATSSDIGVNAEIYYRFLSGNELGKFSIEDSTGKAERRTYITSHAFNFDKSVKCFSLNPYFKRIKLLKAQLGSTFFWLLCIISVADDLDYELCKDFFLNVEAFDDGTPPLRATTIVTIVLLDVNDNSPSFSEDIYNVLISEDIPAGTTILSLSVSDKDSSRNGAPFEFRIVSGNEGNAFSLDQNGELQTSRVFGPDARDSGKPRLSSTSFVFVRVIGDSLFKPVAFPLEINIVMAADVFPGGIIGKIYATDRDENDVLSFSQRSQTNSLFKINRQDGKIVALNGLEPGRYSLNATVSDGRFSVTVGICVQVEQATDEMVQNAVTLHFQDLSPEDFVGVYMEELKKVLRTSLVGDGTGVIDGPDPLHILGVQPLSRSSQLEVLLAVETPDGGYMGPGELALKLEEVKGFLKGALRVVSVLDQSCSGELECGERVCELTLSLDPIGLVTYTTSRVSFVSPCFSRIEMCTCPGGICPSSLELCDGQTCPSDMQCVRSGPAAPSFCQCLPDTLDKCQTSLSFAGNSYIKYRVTDSDRSRDMKLGLRIRTLHTVCAIVFALVSGCIFVFVQIEEGRLWFQMDCDNRLDILGISGRPINDGSWHAVTLELTSNYTLLSLDDSYVERRRSARAPVRIWPLAADGSLFFGAQVLHGPVGRGSQRPPRAQEGFQGCLGSIMLNGNELPLQNKRSRYAEIAGLSDLKLGCVLYPDPCLGGPCQNGKSCFSLNLSPDFSCSCLPQFTGSRCEMEDVNECEREECENGGACVNTFGAFYCNCTIGFEGQFCGQPSLDGPDTQAGALSYVGPGEIIGIGVLLFVVLVLLTLLAVFRKKVLRKDWSRGEAVGISTETNYMLGECRASLYRNDSAGGPPQVMVRPTAYTLPHCQGIPRGETEKTEGGLATLSCPPQMSTFQAEPPHILGMPRRGVAVCSVAPNLPQSLSSNPSERSPIRKPPWEEDDDEDNAMEHQVQALEWEDRGYQADAEEAYRTEDYTYAPQSPFGKSILQ</sequence>
<keyword evidence="9 15" id="KW-0472">Membrane</keyword>
<keyword evidence="6 12" id="KW-0106">Calcium</keyword>
<dbReference type="FunFam" id="2.60.40.60:FF:000064">
    <property type="entry name" value="FAT atypical cadherin 1"/>
    <property type="match status" value="1"/>
</dbReference>
<dbReference type="Ensembl" id="ENSSRHT00000062733.1">
    <property type="protein sequence ID" value="ENSSRHP00000061045.1"/>
    <property type="gene ID" value="ENSSRHG00000030492.1"/>
</dbReference>
<dbReference type="Proteomes" id="UP000472270">
    <property type="component" value="Unassembled WGS sequence"/>
</dbReference>
<dbReference type="PROSITE" id="PS50026">
    <property type="entry name" value="EGF_3"/>
    <property type="match status" value="2"/>
</dbReference>
<dbReference type="FunFam" id="2.60.40.60:FF:000071">
    <property type="entry name" value="FAT atypical cadherin 1"/>
    <property type="match status" value="1"/>
</dbReference>
<feature type="compositionally biased region" description="Basic and acidic residues" evidence="14">
    <location>
        <begin position="4174"/>
        <end position="4191"/>
    </location>
</feature>
<dbReference type="CDD" id="cd00110">
    <property type="entry name" value="LamG"/>
    <property type="match status" value="1"/>
</dbReference>
<evidence type="ECO:0000256" key="5">
    <source>
        <dbReference type="ARBA" id="ARBA00022737"/>
    </source>
</evidence>